<name>A0ABU3SEF7_9HYPH</name>
<dbReference type="Proteomes" id="UP001254257">
    <property type="component" value="Unassembled WGS sequence"/>
</dbReference>
<proteinExistence type="predicted"/>
<sequence length="290" mass="31876">MIQTDADNVDLSRFQPVKGGAGHVSKGFDYLALEPAEAEAAKTTAAWVRSTYGALEATTLETFAEIGERLLQARETVGHGRFMAWVKAECGGISHTTAGRMMDVARNIGLAQIPHVVNLPRRLVYDVAAASTPEDIRSDFKAKAAAGVLEPAEFENRIALAKSELIFARARMRDRKASPEKVAAFKKRNAERDRRAAIARLDEEDARAAKHAEDLRIAREVADALKARLTADELDRFGSSISFGRVETIAAALREAFVSGAREERDMLDAKRADERKRQRDALMTGAARR</sequence>
<comment type="caution">
    <text evidence="2">The sequence shown here is derived from an EMBL/GenBank/DDBJ whole genome shotgun (WGS) entry which is preliminary data.</text>
</comment>
<evidence type="ECO:0000313" key="3">
    <source>
        <dbReference type="Proteomes" id="UP001254257"/>
    </source>
</evidence>
<evidence type="ECO:0000313" key="2">
    <source>
        <dbReference type="EMBL" id="MDU0343173.1"/>
    </source>
</evidence>
<protein>
    <submittedName>
        <fullName evidence="2">DUF3102 domain-containing protein</fullName>
    </submittedName>
</protein>
<dbReference type="EMBL" id="JAWDID010000060">
    <property type="protein sequence ID" value="MDU0343173.1"/>
    <property type="molecule type" value="Genomic_DNA"/>
</dbReference>
<evidence type="ECO:0000256" key="1">
    <source>
        <dbReference type="SAM" id="MobiDB-lite"/>
    </source>
</evidence>
<feature type="region of interest" description="Disordered" evidence="1">
    <location>
        <begin position="264"/>
        <end position="290"/>
    </location>
</feature>
<organism evidence="2 3">
    <name type="scientific">Bosea rubneri</name>
    <dbReference type="NCBI Taxonomy" id="3075434"/>
    <lineage>
        <taxon>Bacteria</taxon>
        <taxon>Pseudomonadati</taxon>
        <taxon>Pseudomonadota</taxon>
        <taxon>Alphaproteobacteria</taxon>
        <taxon>Hyphomicrobiales</taxon>
        <taxon>Boseaceae</taxon>
        <taxon>Bosea</taxon>
    </lineage>
</organism>
<gene>
    <name evidence="2" type="ORF">RKE40_25040</name>
</gene>
<dbReference type="Pfam" id="PF11300">
    <property type="entry name" value="DUF3102"/>
    <property type="match status" value="1"/>
</dbReference>
<dbReference type="RefSeq" id="WP_316020912.1">
    <property type="nucleotide sequence ID" value="NZ_JAWDID010000060.1"/>
</dbReference>
<keyword evidence="3" id="KW-1185">Reference proteome</keyword>
<reference evidence="2 3" key="1">
    <citation type="submission" date="2023-09" db="EMBL/GenBank/DDBJ databases">
        <title>Whole genome shotgun sequencing (WGS) of Bosea sp. ZW T0_25, isolated from stored onions (Allium cepa).</title>
        <authorList>
            <person name="Stoll D.A."/>
            <person name="Huch M."/>
        </authorList>
    </citation>
    <scope>NUCLEOTIDE SEQUENCE [LARGE SCALE GENOMIC DNA]</scope>
    <source>
        <strain evidence="2 3">ZW T0_25</strain>
    </source>
</reference>
<accession>A0ABU3SEF7</accession>
<feature type="compositionally biased region" description="Basic and acidic residues" evidence="1">
    <location>
        <begin position="264"/>
        <end position="281"/>
    </location>
</feature>
<dbReference type="InterPro" id="IPR021451">
    <property type="entry name" value="DUF3102"/>
</dbReference>